<dbReference type="Proteomes" id="UP001062846">
    <property type="component" value="Chromosome 4"/>
</dbReference>
<reference evidence="1" key="1">
    <citation type="submission" date="2022-02" db="EMBL/GenBank/DDBJ databases">
        <title>Plant Genome Project.</title>
        <authorList>
            <person name="Zhang R.-G."/>
        </authorList>
    </citation>
    <scope>NUCLEOTIDE SEQUENCE</scope>
    <source>
        <strain evidence="1">AT1</strain>
    </source>
</reference>
<keyword evidence="2" id="KW-1185">Reference proteome</keyword>
<comment type="caution">
    <text evidence="1">The sequence shown here is derived from an EMBL/GenBank/DDBJ whole genome shotgun (WGS) entry which is preliminary data.</text>
</comment>
<name>A0ACC0P3X8_RHOML</name>
<sequence>MSLLYKSIAHCINPVLALFTLSLLSVRVPIRFGDYPNPVWFGYGEFLFSPFGYWGGFGEAFGFGDRVRKFPYPPRMPDCHP</sequence>
<evidence type="ECO:0000313" key="2">
    <source>
        <dbReference type="Proteomes" id="UP001062846"/>
    </source>
</evidence>
<evidence type="ECO:0000313" key="1">
    <source>
        <dbReference type="EMBL" id="KAI8559734.1"/>
    </source>
</evidence>
<proteinExistence type="predicted"/>
<dbReference type="EMBL" id="CM046391">
    <property type="protein sequence ID" value="KAI8559734.1"/>
    <property type="molecule type" value="Genomic_DNA"/>
</dbReference>
<organism evidence="1 2">
    <name type="scientific">Rhododendron molle</name>
    <name type="common">Chinese azalea</name>
    <name type="synonym">Azalea mollis</name>
    <dbReference type="NCBI Taxonomy" id="49168"/>
    <lineage>
        <taxon>Eukaryota</taxon>
        <taxon>Viridiplantae</taxon>
        <taxon>Streptophyta</taxon>
        <taxon>Embryophyta</taxon>
        <taxon>Tracheophyta</taxon>
        <taxon>Spermatophyta</taxon>
        <taxon>Magnoliopsida</taxon>
        <taxon>eudicotyledons</taxon>
        <taxon>Gunneridae</taxon>
        <taxon>Pentapetalae</taxon>
        <taxon>asterids</taxon>
        <taxon>Ericales</taxon>
        <taxon>Ericaceae</taxon>
        <taxon>Ericoideae</taxon>
        <taxon>Rhodoreae</taxon>
        <taxon>Rhododendron</taxon>
    </lineage>
</organism>
<protein>
    <submittedName>
        <fullName evidence="1">Uncharacterized protein</fullName>
    </submittedName>
</protein>
<gene>
    <name evidence="1" type="ORF">RHMOL_Rhmol04G0197300</name>
</gene>
<accession>A0ACC0P3X8</accession>